<dbReference type="InterPro" id="IPR020904">
    <property type="entry name" value="Sc_DH/Rdtase_CS"/>
</dbReference>
<proteinExistence type="inferred from homology"/>
<dbReference type="PRINTS" id="PR00081">
    <property type="entry name" value="GDHRDH"/>
</dbReference>
<gene>
    <name evidence="4" type="ORF">HQ605_17860</name>
</gene>
<evidence type="ECO:0000256" key="2">
    <source>
        <dbReference type="ARBA" id="ARBA00023002"/>
    </source>
</evidence>
<comment type="caution">
    <text evidence="4">The sequence shown here is derived from an EMBL/GenBank/DDBJ whole genome shotgun (WGS) entry which is preliminary data.</text>
</comment>
<dbReference type="Proteomes" id="UP001520140">
    <property type="component" value="Unassembled WGS sequence"/>
</dbReference>
<dbReference type="Gene3D" id="3.40.50.720">
    <property type="entry name" value="NAD(P)-binding Rossmann-like Domain"/>
    <property type="match status" value="1"/>
</dbReference>
<dbReference type="PANTHER" id="PTHR44196">
    <property type="entry name" value="DEHYDROGENASE/REDUCTASE SDR FAMILY MEMBER 7B"/>
    <property type="match status" value="1"/>
</dbReference>
<dbReference type="CDD" id="cd05233">
    <property type="entry name" value="SDR_c"/>
    <property type="match status" value="1"/>
</dbReference>
<accession>A0ABS7NYP8</accession>
<comment type="similarity">
    <text evidence="1">Belongs to the short-chain dehydrogenases/reductases (SDR) family.</text>
</comment>
<name>A0ABS7NYP8_9NOCA</name>
<keyword evidence="2" id="KW-0560">Oxidoreductase</keyword>
<dbReference type="PROSITE" id="PS00061">
    <property type="entry name" value="ADH_SHORT"/>
    <property type="match status" value="1"/>
</dbReference>
<dbReference type="NCBIfam" id="NF004526">
    <property type="entry name" value="PRK05872.1"/>
    <property type="match status" value="1"/>
</dbReference>
<organism evidence="4 5">
    <name type="scientific">Rhodococcoides kroppenstedtii</name>
    <dbReference type="NCBI Taxonomy" id="293050"/>
    <lineage>
        <taxon>Bacteria</taxon>
        <taxon>Bacillati</taxon>
        <taxon>Actinomycetota</taxon>
        <taxon>Actinomycetes</taxon>
        <taxon>Mycobacteriales</taxon>
        <taxon>Nocardiaceae</taxon>
        <taxon>Rhodococcoides</taxon>
    </lineage>
</organism>
<feature type="compositionally biased region" description="Low complexity" evidence="3">
    <location>
        <begin position="289"/>
        <end position="310"/>
    </location>
</feature>
<dbReference type="PANTHER" id="PTHR44196:SF1">
    <property type="entry name" value="DEHYDROGENASE_REDUCTASE SDR FAMILY MEMBER 7B"/>
    <property type="match status" value="1"/>
</dbReference>
<sequence>MAQSSHDLTGTRIIVTGAARGLGEHIARRAVARGARVGLIGLEPDALEKLAHPLGPATVWREADVRDGVALRRAMDECASELGGVDVVVANAGVLAYGTIAQIDETAFERVIDINLTGTFRTAKYATPHLIASRGHLLVVASALSFLAIGSMASYNASKAGAEMLALAYRTEVAHHGVTVGIAHPSWVDTDITRGIDSDIPSFAELKRRLPYPGNATTTVDAAATSIVDGLAGRKSRIYVPRATILAAVGKSFLHSPVVWPLARRLAIATIPRIEADIDRLGRVDQHLPTAPSPTSTQCPTSTGTSCPRP</sequence>
<dbReference type="RefSeq" id="WP_082834169.1">
    <property type="nucleotide sequence ID" value="NZ_JABUKE010000024.1"/>
</dbReference>
<evidence type="ECO:0000256" key="3">
    <source>
        <dbReference type="SAM" id="MobiDB-lite"/>
    </source>
</evidence>
<protein>
    <submittedName>
        <fullName evidence="4">SDR family NAD(P)-dependent oxidoreductase</fullName>
    </submittedName>
</protein>
<dbReference type="SUPFAM" id="SSF51735">
    <property type="entry name" value="NAD(P)-binding Rossmann-fold domains"/>
    <property type="match status" value="1"/>
</dbReference>
<keyword evidence="5" id="KW-1185">Reference proteome</keyword>
<dbReference type="InterPro" id="IPR036291">
    <property type="entry name" value="NAD(P)-bd_dom_sf"/>
</dbReference>
<evidence type="ECO:0000313" key="5">
    <source>
        <dbReference type="Proteomes" id="UP001520140"/>
    </source>
</evidence>
<feature type="region of interest" description="Disordered" evidence="3">
    <location>
        <begin position="285"/>
        <end position="310"/>
    </location>
</feature>
<dbReference type="InterPro" id="IPR002347">
    <property type="entry name" value="SDR_fam"/>
</dbReference>
<reference evidence="4 5" key="1">
    <citation type="submission" date="2020-06" db="EMBL/GenBank/DDBJ databases">
        <title>Taxonomy, biology and ecology of Rhodococcus bacteria occurring in California pistachio and other woody hosts as revealed by genome sequence analyses.</title>
        <authorList>
            <person name="Gai Y."/>
            <person name="Riely B."/>
        </authorList>
    </citation>
    <scope>NUCLEOTIDE SEQUENCE [LARGE SCALE GENOMIC DNA]</scope>
    <source>
        <strain evidence="4 5">BP-284</strain>
    </source>
</reference>
<dbReference type="Pfam" id="PF00106">
    <property type="entry name" value="adh_short"/>
    <property type="match status" value="1"/>
</dbReference>
<dbReference type="EMBL" id="JABUKG010000023">
    <property type="protein sequence ID" value="MBY6322688.1"/>
    <property type="molecule type" value="Genomic_DNA"/>
</dbReference>
<evidence type="ECO:0000256" key="1">
    <source>
        <dbReference type="ARBA" id="ARBA00006484"/>
    </source>
</evidence>
<evidence type="ECO:0000313" key="4">
    <source>
        <dbReference type="EMBL" id="MBY6322688.1"/>
    </source>
</evidence>